<feature type="domain" description="Glycosyl transferase family 1" evidence="1">
    <location>
        <begin position="167"/>
        <end position="312"/>
    </location>
</feature>
<dbReference type="Pfam" id="PF13439">
    <property type="entry name" value="Glyco_transf_4"/>
    <property type="match status" value="1"/>
</dbReference>
<dbReference type="RefSeq" id="WP_248355112.1">
    <property type="nucleotide sequence ID" value="NZ_AP025591.1"/>
</dbReference>
<dbReference type="Pfam" id="PF00534">
    <property type="entry name" value="Glycos_transf_1"/>
    <property type="match status" value="1"/>
</dbReference>
<feature type="domain" description="Glycosyltransferase subfamily 4-like N-terminal" evidence="2">
    <location>
        <begin position="18"/>
        <end position="155"/>
    </location>
</feature>
<dbReference type="GO" id="GO:0016740">
    <property type="term" value="F:transferase activity"/>
    <property type="evidence" value="ECO:0007669"/>
    <property type="project" value="UniProtKB-KW"/>
</dbReference>
<proteinExistence type="predicted"/>
<keyword evidence="4" id="KW-1185">Reference proteome</keyword>
<dbReference type="PANTHER" id="PTHR12526:SF595">
    <property type="entry name" value="BLL5217 PROTEIN"/>
    <property type="match status" value="1"/>
</dbReference>
<dbReference type="SUPFAM" id="SSF53756">
    <property type="entry name" value="UDP-Glycosyltransferase/glycogen phosphorylase"/>
    <property type="match status" value="1"/>
</dbReference>
<dbReference type="PANTHER" id="PTHR12526">
    <property type="entry name" value="GLYCOSYLTRANSFERASE"/>
    <property type="match status" value="1"/>
</dbReference>
<dbReference type="CDD" id="cd03802">
    <property type="entry name" value="GT4_AviGT4-like"/>
    <property type="match status" value="1"/>
</dbReference>
<dbReference type="InterPro" id="IPR001296">
    <property type="entry name" value="Glyco_trans_1"/>
</dbReference>
<evidence type="ECO:0000313" key="4">
    <source>
        <dbReference type="Proteomes" id="UP001162891"/>
    </source>
</evidence>
<evidence type="ECO:0000313" key="3">
    <source>
        <dbReference type="EMBL" id="BDG05916.1"/>
    </source>
</evidence>
<sequence length="356" mass="38805">MRIALVSTPFVSVPPPAYGGTELVVHSLSRSLERAGHAVTVFATGDSRASDLRATFPTAVWPPDPYAELLHARFAADEISRGAFDVVHAHVPALLAFADVLPAPVVYTLHHSVEPVLSRFYERVRSVRHVAISARQAELASPAPHHVVHHGLDPELYPVVGPGGDAAFFLGRLSWCKGPELAVEAARRAGMPLVMAGKPHRGDPCPEDWEADVLQPALRAAHVRWVREADLAQKRRLFARSRALLVPLRWEEPFGLVLVEAMLAGCPVITFPLGAAPEIVEDGVTGFLVRGVPEMAAALRRASALDRREIQARARARFSADRMARDYVAVYRAAIAGRRREIDAEAEEGGWTTLAQ</sequence>
<dbReference type="InterPro" id="IPR028098">
    <property type="entry name" value="Glyco_trans_4-like_N"/>
</dbReference>
<dbReference type="Gene3D" id="3.40.50.2000">
    <property type="entry name" value="Glycogen Phosphorylase B"/>
    <property type="match status" value="2"/>
</dbReference>
<organism evidence="3 4">
    <name type="scientific">Anaeromyxobacter oryzae</name>
    <dbReference type="NCBI Taxonomy" id="2918170"/>
    <lineage>
        <taxon>Bacteria</taxon>
        <taxon>Pseudomonadati</taxon>
        <taxon>Myxococcota</taxon>
        <taxon>Myxococcia</taxon>
        <taxon>Myxococcales</taxon>
        <taxon>Cystobacterineae</taxon>
        <taxon>Anaeromyxobacteraceae</taxon>
        <taxon>Anaeromyxobacter</taxon>
    </lineage>
</organism>
<name>A0ABN6MYE4_9BACT</name>
<dbReference type="EMBL" id="AP025591">
    <property type="protein sequence ID" value="BDG05916.1"/>
    <property type="molecule type" value="Genomic_DNA"/>
</dbReference>
<evidence type="ECO:0000259" key="1">
    <source>
        <dbReference type="Pfam" id="PF00534"/>
    </source>
</evidence>
<reference evidence="4" key="1">
    <citation type="journal article" date="2022" name="Int. J. Syst. Evol. Microbiol.">
        <title>Anaeromyxobacter oryzae sp. nov., Anaeromyxobacter diazotrophicus sp. nov. and Anaeromyxobacter paludicola sp. nov., isolated from paddy soils.</title>
        <authorList>
            <person name="Itoh H."/>
            <person name="Xu Z."/>
            <person name="Mise K."/>
            <person name="Masuda Y."/>
            <person name="Ushijima N."/>
            <person name="Hayakawa C."/>
            <person name="Shiratori Y."/>
            <person name="Senoo K."/>
        </authorList>
    </citation>
    <scope>NUCLEOTIDE SEQUENCE [LARGE SCALE GENOMIC DNA]</scope>
    <source>
        <strain evidence="4">Red232</strain>
    </source>
</reference>
<accession>A0ABN6MYE4</accession>
<gene>
    <name evidence="3" type="ORF">AMOR_49120</name>
</gene>
<keyword evidence="3" id="KW-0808">Transferase</keyword>
<evidence type="ECO:0000259" key="2">
    <source>
        <dbReference type="Pfam" id="PF13439"/>
    </source>
</evidence>
<dbReference type="Proteomes" id="UP001162891">
    <property type="component" value="Chromosome"/>
</dbReference>
<protein>
    <submittedName>
        <fullName evidence="3">Glycosyl transferase</fullName>
    </submittedName>
</protein>